<dbReference type="NCBIfam" id="NF009884">
    <property type="entry name" value="PRK13343.1"/>
    <property type="match status" value="1"/>
</dbReference>
<dbReference type="InterPro" id="IPR027417">
    <property type="entry name" value="P-loop_NTPase"/>
</dbReference>
<evidence type="ECO:0000256" key="11">
    <source>
        <dbReference type="ARBA" id="ARBA00023196"/>
    </source>
</evidence>
<dbReference type="RefSeq" id="WP_103074114.1">
    <property type="nucleotide sequence ID" value="NZ_NPZB01000001.1"/>
</dbReference>
<dbReference type="PIRSF" id="PIRSF039088">
    <property type="entry name" value="F_ATPase_subunit_alpha"/>
    <property type="match status" value="1"/>
</dbReference>
<feature type="binding site" evidence="15">
    <location>
        <begin position="172"/>
        <end position="179"/>
    </location>
    <ligand>
        <name>ATP</name>
        <dbReference type="ChEBI" id="CHEBI:30616"/>
    </ligand>
</feature>
<dbReference type="Gene3D" id="3.40.50.300">
    <property type="entry name" value="P-loop containing nucleotide triphosphate hydrolases"/>
    <property type="match status" value="1"/>
</dbReference>
<dbReference type="AlphaFoldDB" id="A0A2K1Q1U7"/>
<sequence length="516" mass="55752">MATTTLNPSEISELIKNRIEQVKLGAEARNEGTVTSVADGIVRIYGLADVMQGEMIELPHNTFALALNLERDSVGAVVLGDYEHLREGDVAKTTGRILEVPTGPEMLGRVVNALGEPIDGKGPIDAKTSAPVECIAPGVIWRKSVDQPVQTGYKSVDSMIPIGRGQRELIIGDRQTGKTALAIDAIINQKHSGIKCIYVAIGQKNSTIANIVRKLEENGAMAYTTVVAAGASESAAMQYIAAYSGCTMGEYFRDRGEDALIIYDDLSKQAVAYRQISLLLKRPPGREAYPGDVFYLHSRLLERAARVSEAYVEKFTNGAVKGKTGSLTALPIIETQAGDVSAFVPTNVISITDGQIFLETDLFNAGIRPAVNAGISVSRVGGAAQTKIIKKLSGGIRIALAQYRELAAFAQFASDLDEATRKQLERGQRVTELMKQKQYSPMSIAEQALSIYAVDKGFMDDVPVAKIGAFEEGLQAHFANTQGELMKKIDASGDWNDDIEAAFKRGIEDFKKTGTW</sequence>
<comment type="catalytic activity">
    <reaction evidence="15">
        <text>ATP + H2O + 4 H(+)(in) = ADP + phosphate + 5 H(+)(out)</text>
        <dbReference type="Rhea" id="RHEA:57720"/>
        <dbReference type="ChEBI" id="CHEBI:15377"/>
        <dbReference type="ChEBI" id="CHEBI:15378"/>
        <dbReference type="ChEBI" id="CHEBI:30616"/>
        <dbReference type="ChEBI" id="CHEBI:43474"/>
        <dbReference type="ChEBI" id="CHEBI:456216"/>
        <dbReference type="EC" id="7.1.2.2"/>
    </reaction>
</comment>
<evidence type="ECO:0000256" key="10">
    <source>
        <dbReference type="ARBA" id="ARBA00023136"/>
    </source>
</evidence>
<evidence type="ECO:0000313" key="19">
    <source>
        <dbReference type="EMBL" id="PNS09004.1"/>
    </source>
</evidence>
<evidence type="ECO:0000256" key="3">
    <source>
        <dbReference type="ARBA" id="ARBA00022448"/>
    </source>
</evidence>
<gene>
    <name evidence="15" type="primary">atpA</name>
    <name evidence="19" type="ORF">Lysil_0633</name>
</gene>
<evidence type="ECO:0000256" key="2">
    <source>
        <dbReference type="ARBA" id="ARBA00004170"/>
    </source>
</evidence>
<accession>A0A2K1Q1U7</accession>
<dbReference type="FunFam" id="3.40.50.300:FF:000002">
    <property type="entry name" value="ATP synthase subunit alpha"/>
    <property type="match status" value="1"/>
</dbReference>
<dbReference type="InterPro" id="IPR000194">
    <property type="entry name" value="ATPase_F1/V1/A1_a/bsu_nucl-bd"/>
</dbReference>
<dbReference type="GO" id="GO:0043531">
    <property type="term" value="F:ADP binding"/>
    <property type="evidence" value="ECO:0007669"/>
    <property type="project" value="TreeGrafter"/>
</dbReference>
<dbReference type="PANTHER" id="PTHR48082:SF2">
    <property type="entry name" value="ATP SYNTHASE SUBUNIT ALPHA, MITOCHONDRIAL"/>
    <property type="match status" value="1"/>
</dbReference>
<evidence type="ECO:0000256" key="15">
    <source>
        <dbReference type="HAMAP-Rule" id="MF_01346"/>
    </source>
</evidence>
<dbReference type="InterPro" id="IPR033732">
    <property type="entry name" value="ATP_synth_F1_a_nt-bd_dom"/>
</dbReference>
<evidence type="ECO:0000259" key="16">
    <source>
        <dbReference type="Pfam" id="PF00006"/>
    </source>
</evidence>
<evidence type="ECO:0000313" key="20">
    <source>
        <dbReference type="Proteomes" id="UP000236220"/>
    </source>
</evidence>
<dbReference type="OrthoDB" id="9803053at2"/>
<dbReference type="InterPro" id="IPR023366">
    <property type="entry name" value="ATP_synth_asu-like_sf"/>
</dbReference>
<dbReference type="InterPro" id="IPR005294">
    <property type="entry name" value="ATP_synth_F1_asu"/>
</dbReference>
<evidence type="ECO:0000259" key="18">
    <source>
        <dbReference type="Pfam" id="PF02874"/>
    </source>
</evidence>
<dbReference type="HAMAP" id="MF_01346">
    <property type="entry name" value="ATP_synth_alpha_bact"/>
    <property type="match status" value="1"/>
</dbReference>
<organism evidence="19 20">
    <name type="scientific">Solilutibacter silvestris</name>
    <dbReference type="NCBI Taxonomy" id="1645665"/>
    <lineage>
        <taxon>Bacteria</taxon>
        <taxon>Pseudomonadati</taxon>
        <taxon>Pseudomonadota</taxon>
        <taxon>Gammaproteobacteria</taxon>
        <taxon>Lysobacterales</taxon>
        <taxon>Lysobacteraceae</taxon>
        <taxon>Solilutibacter</taxon>
    </lineage>
</organism>
<dbReference type="SUPFAM" id="SSF50615">
    <property type="entry name" value="N-terminal domain of alpha and beta subunits of F1 ATP synthase"/>
    <property type="match status" value="1"/>
</dbReference>
<dbReference type="Gene3D" id="2.40.30.20">
    <property type="match status" value="1"/>
</dbReference>
<evidence type="ECO:0000256" key="7">
    <source>
        <dbReference type="ARBA" id="ARBA00022840"/>
    </source>
</evidence>
<dbReference type="PROSITE" id="PS00152">
    <property type="entry name" value="ATPASE_ALPHA_BETA"/>
    <property type="match status" value="1"/>
</dbReference>
<dbReference type="FunFam" id="1.20.150.20:FF:000001">
    <property type="entry name" value="ATP synthase subunit alpha"/>
    <property type="match status" value="1"/>
</dbReference>
<dbReference type="Pfam" id="PF00306">
    <property type="entry name" value="ATP-synt_ab_C"/>
    <property type="match status" value="1"/>
</dbReference>
<keyword evidence="10 15" id="KW-0472">Membrane</keyword>
<dbReference type="SUPFAM" id="SSF52540">
    <property type="entry name" value="P-loop containing nucleoside triphosphate hydrolases"/>
    <property type="match status" value="1"/>
</dbReference>
<dbReference type="Proteomes" id="UP000236220">
    <property type="component" value="Unassembled WGS sequence"/>
</dbReference>
<evidence type="ECO:0000256" key="14">
    <source>
        <dbReference type="ARBA" id="ARBA00026013"/>
    </source>
</evidence>
<evidence type="ECO:0000256" key="1">
    <source>
        <dbReference type="ARBA" id="ARBA00003784"/>
    </source>
</evidence>
<dbReference type="Gene3D" id="1.20.150.20">
    <property type="entry name" value="ATP synthase alpha/beta chain, C-terminal domain"/>
    <property type="match status" value="1"/>
</dbReference>
<dbReference type="NCBIfam" id="TIGR00962">
    <property type="entry name" value="atpA"/>
    <property type="match status" value="1"/>
</dbReference>
<dbReference type="Pfam" id="PF02874">
    <property type="entry name" value="ATP-synt_ab_N"/>
    <property type="match status" value="1"/>
</dbReference>
<dbReference type="Pfam" id="PF00006">
    <property type="entry name" value="ATP-synt_ab"/>
    <property type="match status" value="1"/>
</dbReference>
<dbReference type="CDD" id="cd18113">
    <property type="entry name" value="ATP-synt_F1_alpha_C"/>
    <property type="match status" value="1"/>
</dbReference>
<keyword evidence="5 15" id="KW-0547">Nucleotide-binding</keyword>
<evidence type="ECO:0000256" key="4">
    <source>
        <dbReference type="ARBA" id="ARBA00022475"/>
    </source>
</evidence>
<comment type="subcellular location">
    <subcellularLocation>
        <location evidence="15">Cell membrane</location>
        <topology evidence="15">Peripheral membrane protein</topology>
    </subcellularLocation>
    <subcellularLocation>
        <location evidence="2">Membrane</location>
        <topology evidence="2">Peripheral membrane protein</topology>
    </subcellularLocation>
</comment>
<dbReference type="InterPro" id="IPR038376">
    <property type="entry name" value="ATP_synth_asu_C_sf"/>
</dbReference>
<evidence type="ECO:0000256" key="9">
    <source>
        <dbReference type="ARBA" id="ARBA00023065"/>
    </source>
</evidence>
<dbReference type="CDD" id="cd01132">
    <property type="entry name" value="F1-ATPase_alpha_CD"/>
    <property type="match status" value="1"/>
</dbReference>
<reference evidence="19 20" key="1">
    <citation type="submission" date="2017-08" db="EMBL/GenBank/DDBJ databases">
        <title>Lysobacter sylvestris genome.</title>
        <authorList>
            <person name="Zhang D.-C."/>
            <person name="Albuquerque L."/>
            <person name="Franca L."/>
            <person name="Froufe H.J.C."/>
            <person name="Barroso C."/>
            <person name="Egas C."/>
            <person name="Da Costa M."/>
            <person name="Margesin R."/>
        </authorList>
    </citation>
    <scope>NUCLEOTIDE SEQUENCE [LARGE SCALE GENOMIC DNA]</scope>
    <source>
        <strain evidence="19 20">AM20-91</strain>
    </source>
</reference>
<keyword evidence="4 15" id="KW-1003">Cell membrane</keyword>
<dbReference type="FunFam" id="2.40.30.20:FF:000001">
    <property type="entry name" value="ATP synthase subunit alpha"/>
    <property type="match status" value="1"/>
</dbReference>
<evidence type="ECO:0000256" key="13">
    <source>
        <dbReference type="ARBA" id="ARBA00024342"/>
    </source>
</evidence>
<protein>
    <recommendedName>
        <fullName evidence="15">ATP synthase subunit alpha</fullName>
        <ecNumber evidence="15">7.1.2.2</ecNumber>
    </recommendedName>
    <alternativeName>
        <fullName evidence="15">ATP synthase F1 sector subunit alpha</fullName>
    </alternativeName>
    <alternativeName>
        <fullName evidence="15">F-ATPase subunit alpha</fullName>
    </alternativeName>
</protein>
<keyword evidence="12 15" id="KW-0066">ATP synthesis</keyword>
<keyword evidence="3 15" id="KW-0813">Transport</keyword>
<comment type="subunit">
    <text evidence="14">F-type ATPases have 2 components, CF(1) - the catalytic core - and CF(0) - the membrane proton channel. CF(1) has five subunits: alpha(3), beta(3), gamma(1), delta(1), epsilon(1). CF(0) has four main subunits: a(1), b(1), b'(1) and c(9-12).</text>
</comment>
<feature type="site" description="Required for activity" evidence="15">
    <location>
        <position position="376"/>
    </location>
</feature>
<keyword evidence="20" id="KW-1185">Reference proteome</keyword>
<keyword evidence="11 15" id="KW-0139">CF(1)</keyword>
<dbReference type="InterPro" id="IPR004100">
    <property type="entry name" value="ATPase_F1/V1/A1_a/bsu_N"/>
</dbReference>
<feature type="domain" description="ATPase F1/V1/A1 complex alpha/beta subunit N-terminal" evidence="18">
    <location>
        <begin position="31"/>
        <end position="95"/>
    </location>
</feature>
<comment type="caution">
    <text evidence="19">The sequence shown here is derived from an EMBL/GenBank/DDBJ whole genome shotgun (WGS) entry which is preliminary data.</text>
</comment>
<comment type="function">
    <text evidence="1 15">Produces ATP from ADP in the presence of a proton gradient across the membrane. The alpha chain is a regulatory subunit.</text>
</comment>
<dbReference type="GO" id="GO:0046933">
    <property type="term" value="F:proton-transporting ATP synthase activity, rotational mechanism"/>
    <property type="evidence" value="ECO:0007669"/>
    <property type="project" value="UniProtKB-UniRule"/>
</dbReference>
<feature type="domain" description="ATPase F1/V1/A1 complex alpha/beta subunit nucleotide-binding" evidence="16">
    <location>
        <begin position="152"/>
        <end position="378"/>
    </location>
</feature>
<dbReference type="InterPro" id="IPR020003">
    <property type="entry name" value="ATPase_a/bsu_AS"/>
</dbReference>
<dbReference type="PANTHER" id="PTHR48082">
    <property type="entry name" value="ATP SYNTHASE SUBUNIT ALPHA, MITOCHONDRIAL"/>
    <property type="match status" value="1"/>
</dbReference>
<dbReference type="EC" id="7.1.2.2" evidence="15"/>
<dbReference type="GO" id="GO:0005524">
    <property type="term" value="F:ATP binding"/>
    <property type="evidence" value="ECO:0007669"/>
    <property type="project" value="UniProtKB-UniRule"/>
</dbReference>
<evidence type="ECO:0000256" key="12">
    <source>
        <dbReference type="ARBA" id="ARBA00023310"/>
    </source>
</evidence>
<evidence type="ECO:0000256" key="5">
    <source>
        <dbReference type="ARBA" id="ARBA00022741"/>
    </source>
</evidence>
<feature type="domain" description="ATP synthase alpha subunit C-terminal" evidence="17">
    <location>
        <begin position="385"/>
        <end position="510"/>
    </location>
</feature>
<dbReference type="GO" id="GO:0005886">
    <property type="term" value="C:plasma membrane"/>
    <property type="evidence" value="ECO:0007669"/>
    <property type="project" value="UniProtKB-SubCell"/>
</dbReference>
<keyword evidence="7 15" id="KW-0067">ATP-binding</keyword>
<keyword evidence="9 15" id="KW-0406">Ion transport</keyword>
<evidence type="ECO:0000256" key="8">
    <source>
        <dbReference type="ARBA" id="ARBA00022967"/>
    </source>
</evidence>
<keyword evidence="6 15" id="KW-0375">Hydrogen ion transport</keyword>
<dbReference type="InterPro" id="IPR000793">
    <property type="entry name" value="ATP_synth_asu_C"/>
</dbReference>
<name>A0A2K1Q1U7_9GAMM</name>
<dbReference type="EMBL" id="NPZB01000001">
    <property type="protein sequence ID" value="PNS09004.1"/>
    <property type="molecule type" value="Genomic_DNA"/>
</dbReference>
<dbReference type="GO" id="GO:0045259">
    <property type="term" value="C:proton-transporting ATP synthase complex"/>
    <property type="evidence" value="ECO:0007669"/>
    <property type="project" value="UniProtKB-KW"/>
</dbReference>
<evidence type="ECO:0000256" key="6">
    <source>
        <dbReference type="ARBA" id="ARBA00022781"/>
    </source>
</evidence>
<dbReference type="CDD" id="cd18116">
    <property type="entry name" value="ATP-synt_F1_alpha_N"/>
    <property type="match status" value="1"/>
</dbReference>
<dbReference type="SUPFAM" id="SSF47917">
    <property type="entry name" value="C-terminal domain of alpha and beta subunits of F1 ATP synthase"/>
    <property type="match status" value="1"/>
</dbReference>
<evidence type="ECO:0000259" key="17">
    <source>
        <dbReference type="Pfam" id="PF00306"/>
    </source>
</evidence>
<keyword evidence="8 15" id="KW-1278">Translocase</keyword>
<dbReference type="InterPro" id="IPR036121">
    <property type="entry name" value="ATPase_F1/V1/A1_a/bsu_N_sf"/>
</dbReference>
<comment type="similarity">
    <text evidence="13">Belongs to the ATPase alpha/beta chains family. T3SS ATPase subfamily.</text>
</comment>
<proteinExistence type="inferred from homology"/>